<keyword evidence="3" id="KW-0808">Transferase</keyword>
<dbReference type="SUPFAM" id="SSF53756">
    <property type="entry name" value="UDP-Glycosyltransferase/glycogen phosphorylase"/>
    <property type="match status" value="1"/>
</dbReference>
<dbReference type="Proteomes" id="UP001607302">
    <property type="component" value="Unassembled WGS sequence"/>
</dbReference>
<keyword evidence="4" id="KW-0472">Membrane</keyword>
<accession>A0ABD2BQV5</accession>
<dbReference type="InterPro" id="IPR050271">
    <property type="entry name" value="UDP-glycosyltransferase"/>
</dbReference>
<feature type="transmembrane region" description="Helical" evidence="4">
    <location>
        <begin position="461"/>
        <end position="486"/>
    </location>
</feature>
<dbReference type="Gene3D" id="3.40.50.2000">
    <property type="entry name" value="Glycogen Phosphorylase B"/>
    <property type="match status" value="1"/>
</dbReference>
<organism evidence="5 6">
    <name type="scientific">Vespula squamosa</name>
    <name type="common">Southern yellow jacket</name>
    <name type="synonym">Wasp</name>
    <dbReference type="NCBI Taxonomy" id="30214"/>
    <lineage>
        <taxon>Eukaryota</taxon>
        <taxon>Metazoa</taxon>
        <taxon>Ecdysozoa</taxon>
        <taxon>Arthropoda</taxon>
        <taxon>Hexapoda</taxon>
        <taxon>Insecta</taxon>
        <taxon>Pterygota</taxon>
        <taxon>Neoptera</taxon>
        <taxon>Endopterygota</taxon>
        <taxon>Hymenoptera</taxon>
        <taxon>Apocrita</taxon>
        <taxon>Aculeata</taxon>
        <taxon>Vespoidea</taxon>
        <taxon>Vespidae</taxon>
        <taxon>Vespinae</taxon>
        <taxon>Vespula</taxon>
    </lineage>
</organism>
<dbReference type="PANTHER" id="PTHR48043">
    <property type="entry name" value="EG:EG0003.4 PROTEIN-RELATED"/>
    <property type="match status" value="1"/>
</dbReference>
<proteinExistence type="inferred from homology"/>
<dbReference type="PANTHER" id="PTHR48043:SF145">
    <property type="entry name" value="FI06409P-RELATED"/>
    <property type="match status" value="1"/>
</dbReference>
<protein>
    <submittedName>
        <fullName evidence="5">UDP-glucuronosyltransferase 2B4-like</fullName>
    </submittedName>
</protein>
<dbReference type="AlphaFoldDB" id="A0ABD2BQV5"/>
<evidence type="ECO:0000256" key="1">
    <source>
        <dbReference type="ARBA" id="ARBA00009995"/>
    </source>
</evidence>
<evidence type="ECO:0000256" key="4">
    <source>
        <dbReference type="SAM" id="Phobius"/>
    </source>
</evidence>
<comment type="similarity">
    <text evidence="1">Belongs to the UDP-glycosyltransferase family.</text>
</comment>
<evidence type="ECO:0000313" key="5">
    <source>
        <dbReference type="EMBL" id="KAL2735163.1"/>
    </source>
</evidence>
<evidence type="ECO:0000256" key="2">
    <source>
        <dbReference type="ARBA" id="ARBA00022676"/>
    </source>
</evidence>
<sequence>MASSTYICAYSLIFFVGFVHGSTLTAPPLSVLVIGFESAYDLSLLANTLSDQGIDVTLVIPENIVDDLYENIVDVEIYQLKDSRERSTNPDDNALKFCEILFTDQNLANKIKEIQPAITVFPPLRHDGCLLPWIKMIDSMPVLLTRNGYEEMYTFERTNVALPILKDVFLARIVTNFEWIYLSSSIQNGLVKNSYNLAKKYVPDTELTKDTLYSDVRVVLWGSDTILRMNHASVTQMLLEIGCHHCRGPQPLPGELQKSLIDYRLGTIVVLLNPYYKLLIEEVAQKLPQGRQGQAVVWKMRNAIFNKEEELPKNLYLWYKIDRQDLIGNGRTRLVLSHCSDTELLEIIYHGSPVICFPRDHLEFKNAARAVQLGFAQLMDINNERMVIISENIVGFIKVMYASADYRENARKISVALRDRLNPPSDKLIYWFRYIVRTKDDSEKFLDAPVNVNTLYEDFQFFIGHCTGVLLGISITTAVLIIRYVIITERKQKSKGRYQR</sequence>
<gene>
    <name evidence="5" type="ORF">V1478_002803</name>
</gene>
<dbReference type="EMBL" id="JAUDFV010000064">
    <property type="protein sequence ID" value="KAL2735163.1"/>
    <property type="molecule type" value="Genomic_DNA"/>
</dbReference>
<comment type="caution">
    <text evidence="5">The sequence shown here is derived from an EMBL/GenBank/DDBJ whole genome shotgun (WGS) entry which is preliminary data.</text>
</comment>
<keyword evidence="2" id="KW-0328">Glycosyltransferase</keyword>
<reference evidence="5 6" key="1">
    <citation type="journal article" date="2024" name="Ann. Entomol. Soc. Am.">
        <title>Genomic analyses of the southern and eastern yellowjacket wasps (Hymenoptera: Vespidae) reveal evolutionary signatures of social life.</title>
        <authorList>
            <person name="Catto M.A."/>
            <person name="Caine P.B."/>
            <person name="Orr S.E."/>
            <person name="Hunt B.G."/>
            <person name="Goodisman M.A.D."/>
        </authorList>
    </citation>
    <scope>NUCLEOTIDE SEQUENCE [LARGE SCALE GENOMIC DNA]</scope>
    <source>
        <strain evidence="5">233</strain>
        <tissue evidence="5">Head and thorax</tissue>
    </source>
</reference>
<name>A0ABD2BQV5_VESSQ</name>
<dbReference type="InterPro" id="IPR002213">
    <property type="entry name" value="UDP_glucos_trans"/>
</dbReference>
<keyword evidence="4" id="KW-0812">Transmembrane</keyword>
<dbReference type="GO" id="GO:0016757">
    <property type="term" value="F:glycosyltransferase activity"/>
    <property type="evidence" value="ECO:0007669"/>
    <property type="project" value="UniProtKB-KW"/>
</dbReference>
<dbReference type="Pfam" id="PF00201">
    <property type="entry name" value="UDPGT"/>
    <property type="match status" value="1"/>
</dbReference>
<evidence type="ECO:0000256" key="3">
    <source>
        <dbReference type="ARBA" id="ARBA00022679"/>
    </source>
</evidence>
<keyword evidence="6" id="KW-1185">Reference proteome</keyword>
<evidence type="ECO:0000313" key="6">
    <source>
        <dbReference type="Proteomes" id="UP001607302"/>
    </source>
</evidence>
<keyword evidence="4" id="KW-1133">Transmembrane helix</keyword>